<feature type="binding site" evidence="13">
    <location>
        <begin position="16"/>
        <end position="19"/>
    </location>
    <ligand>
        <name>substrate</name>
    </ligand>
</feature>
<evidence type="ECO:0000256" key="7">
    <source>
        <dbReference type="ARBA" id="ARBA00016549"/>
    </source>
</evidence>
<keyword evidence="13" id="KW-0479">Metal-binding</keyword>
<feature type="non-terminal residue" evidence="14">
    <location>
        <position position="1"/>
    </location>
</feature>
<dbReference type="PANTHER" id="PTHR33254:SF4">
    <property type="entry name" value="4-HYDROXY-4-METHYL-2-OXOGLUTARATE ALDOLASE 3-RELATED"/>
    <property type="match status" value="1"/>
</dbReference>
<dbReference type="PANTHER" id="PTHR33254">
    <property type="entry name" value="4-HYDROXY-4-METHYL-2-OXOGLUTARATE ALDOLASE 3-RELATED"/>
    <property type="match status" value="1"/>
</dbReference>
<evidence type="ECO:0000313" key="14">
    <source>
        <dbReference type="EMBL" id="EMS74113.1"/>
    </source>
</evidence>
<keyword evidence="15" id="KW-1185">Reference proteome</keyword>
<evidence type="ECO:0000256" key="10">
    <source>
        <dbReference type="ARBA" id="ARBA00030169"/>
    </source>
</evidence>
<dbReference type="GO" id="GO:0032259">
    <property type="term" value="P:methylation"/>
    <property type="evidence" value="ECO:0007669"/>
    <property type="project" value="UniProtKB-KW"/>
</dbReference>
<feature type="binding site" evidence="13">
    <location>
        <position position="38"/>
    </location>
    <ligand>
        <name>substrate</name>
    </ligand>
</feature>
<evidence type="ECO:0000256" key="5">
    <source>
        <dbReference type="ARBA" id="ARBA00012213"/>
    </source>
</evidence>
<dbReference type="EC" id="4.1.1.112" evidence="6"/>
<evidence type="ECO:0000256" key="8">
    <source>
        <dbReference type="ARBA" id="ARBA00025046"/>
    </source>
</evidence>
<accession>S0FZX5</accession>
<protein>
    <recommendedName>
        <fullName evidence="7">Putative 4-hydroxy-4-methyl-2-oxoglutarate aldolase</fullName>
        <ecNumber evidence="6">4.1.1.112</ecNumber>
        <ecNumber evidence="5">4.1.3.17</ecNumber>
    </recommendedName>
    <alternativeName>
        <fullName evidence="11">Oxaloacetate decarboxylase</fullName>
    </alternativeName>
    <alternativeName>
        <fullName evidence="9">Regulator of ribonuclease activity homolog</fullName>
    </alternativeName>
    <alternativeName>
        <fullName evidence="10">RraA-like protein</fullName>
    </alternativeName>
</protein>
<dbReference type="Pfam" id="PF03737">
    <property type="entry name" value="RraA-like"/>
    <property type="match status" value="1"/>
</dbReference>
<evidence type="ECO:0000256" key="1">
    <source>
        <dbReference type="ARBA" id="ARBA00001342"/>
    </source>
</evidence>
<evidence type="ECO:0000256" key="12">
    <source>
        <dbReference type="ARBA" id="ARBA00047973"/>
    </source>
</evidence>
<name>S0FZX5_RUMCE</name>
<comment type="cofactor">
    <cofactor evidence="2">
        <name>a divalent metal cation</name>
        <dbReference type="ChEBI" id="CHEBI:60240"/>
    </cofactor>
</comment>
<dbReference type="AlphaFoldDB" id="S0FZX5"/>
<sequence>MVVVIDMEGIVGGIWGSEIAMNMMIRGIEGAVIDGACRDSYETNLEKANVFCTQRTYNHVYGRARGGARNIPVHCAGVTVKPGDIICADDDGVLVIPYEVAEDVIKFARLQLEEDIATRSSHYEKLGFEPDATLERNR</sequence>
<keyword evidence="13" id="KW-0460">Magnesium</keyword>
<proteinExistence type="inferred from homology"/>
<comment type="similarity">
    <text evidence="3">Belongs to the class II aldolase/RraA-like family.</text>
</comment>
<dbReference type="PATRIC" id="fig|1195236.3.peg.160"/>
<comment type="caution">
    <text evidence="14">The sequence shown here is derived from an EMBL/GenBank/DDBJ whole genome shotgun (WGS) entry which is preliminary data.</text>
</comment>
<comment type="subunit">
    <text evidence="4">Homotrimer.</text>
</comment>
<comment type="cofactor">
    <cofactor evidence="13">
        <name>Mg(2+)</name>
        <dbReference type="ChEBI" id="CHEBI:18420"/>
    </cofactor>
</comment>
<dbReference type="CDD" id="cd16841">
    <property type="entry name" value="RraA_family"/>
    <property type="match status" value="1"/>
</dbReference>
<dbReference type="RefSeq" id="WP_004622910.1">
    <property type="nucleotide sequence ID" value="NZ_AORV01000005.1"/>
</dbReference>
<feature type="binding site" evidence="13">
    <location>
        <position position="39"/>
    </location>
    <ligand>
        <name>Mg(2+)</name>
        <dbReference type="ChEBI" id="CHEBI:18420"/>
    </ligand>
</feature>
<gene>
    <name evidence="14" type="ORF">CTER_2916</name>
</gene>
<dbReference type="eggNOG" id="COG0684">
    <property type="taxonomic scope" value="Bacteria"/>
</dbReference>
<dbReference type="InterPro" id="IPR036704">
    <property type="entry name" value="RraA/RraA-like_sf"/>
</dbReference>
<evidence type="ECO:0000256" key="4">
    <source>
        <dbReference type="ARBA" id="ARBA00011233"/>
    </source>
</evidence>
<dbReference type="GO" id="GO:0046872">
    <property type="term" value="F:metal ion binding"/>
    <property type="evidence" value="ECO:0007669"/>
    <property type="project" value="UniProtKB-KW"/>
</dbReference>
<dbReference type="STRING" id="1195236.CTER_2916"/>
<dbReference type="GO" id="GO:0008168">
    <property type="term" value="F:methyltransferase activity"/>
    <property type="evidence" value="ECO:0007669"/>
    <property type="project" value="UniProtKB-KW"/>
</dbReference>
<dbReference type="GO" id="GO:0047443">
    <property type="term" value="F:4-hydroxy-4-methyl-2-oxoglutarate aldolase activity"/>
    <property type="evidence" value="ECO:0007669"/>
    <property type="project" value="UniProtKB-EC"/>
</dbReference>
<organism evidence="14 15">
    <name type="scientific">Ruminiclostridium cellobioparum subsp. termitidis CT1112</name>
    <dbReference type="NCBI Taxonomy" id="1195236"/>
    <lineage>
        <taxon>Bacteria</taxon>
        <taxon>Bacillati</taxon>
        <taxon>Bacillota</taxon>
        <taxon>Clostridia</taxon>
        <taxon>Eubacteriales</taxon>
        <taxon>Oscillospiraceae</taxon>
        <taxon>Ruminiclostridium</taxon>
    </lineage>
</organism>
<dbReference type="EC" id="4.1.3.17" evidence="5"/>
<comment type="catalytic activity">
    <reaction evidence="12">
        <text>oxaloacetate + H(+) = pyruvate + CO2</text>
        <dbReference type="Rhea" id="RHEA:15641"/>
        <dbReference type="ChEBI" id="CHEBI:15361"/>
        <dbReference type="ChEBI" id="CHEBI:15378"/>
        <dbReference type="ChEBI" id="CHEBI:16452"/>
        <dbReference type="ChEBI" id="CHEBI:16526"/>
        <dbReference type="EC" id="4.1.1.112"/>
    </reaction>
</comment>
<evidence type="ECO:0000256" key="9">
    <source>
        <dbReference type="ARBA" id="ARBA00029596"/>
    </source>
</evidence>
<evidence type="ECO:0000256" key="2">
    <source>
        <dbReference type="ARBA" id="ARBA00001968"/>
    </source>
</evidence>
<keyword evidence="14" id="KW-0808">Transferase</keyword>
<evidence type="ECO:0000256" key="11">
    <source>
        <dbReference type="ARBA" id="ARBA00032305"/>
    </source>
</evidence>
<reference evidence="14 15" key="1">
    <citation type="journal article" date="2013" name="Genome Announc.">
        <title>Draft Genome Sequence of the Cellulolytic, Mesophilic, Anaerobic Bacterium Clostridium termitidis Strain CT1112 (DSM 5398).</title>
        <authorList>
            <person name="Lal S."/>
            <person name="Ramachandran U."/>
            <person name="Zhang X."/>
            <person name="Munir R."/>
            <person name="Sparling R."/>
            <person name="Levin D.B."/>
        </authorList>
    </citation>
    <scope>NUCLEOTIDE SEQUENCE [LARGE SCALE GENOMIC DNA]</scope>
    <source>
        <strain evidence="14 15">CT1112</strain>
    </source>
</reference>
<keyword evidence="14" id="KW-0489">Methyltransferase</keyword>
<comment type="function">
    <text evidence="8">Catalyzes the aldol cleavage of 4-hydroxy-4-methyl-2-oxoglutarate (HMG) into 2 molecules of pyruvate. Also contains a secondary oxaloacetate (OAA) decarboxylase activity due to the common pyruvate enolate transition state formed following C-C bond cleavage in the retro-aldol and decarboxylation reactions.</text>
</comment>
<evidence type="ECO:0000256" key="3">
    <source>
        <dbReference type="ARBA" id="ARBA00008621"/>
    </source>
</evidence>
<dbReference type="Gene3D" id="3.50.30.40">
    <property type="entry name" value="Ribonuclease E inhibitor RraA/RraA-like"/>
    <property type="match status" value="1"/>
</dbReference>
<evidence type="ECO:0000256" key="6">
    <source>
        <dbReference type="ARBA" id="ARBA00012947"/>
    </source>
</evidence>
<evidence type="ECO:0000256" key="13">
    <source>
        <dbReference type="PIRSR" id="PIRSR605493-1"/>
    </source>
</evidence>
<comment type="catalytic activity">
    <reaction evidence="1">
        <text>4-hydroxy-4-methyl-2-oxoglutarate = 2 pyruvate</text>
        <dbReference type="Rhea" id="RHEA:22748"/>
        <dbReference type="ChEBI" id="CHEBI:15361"/>
        <dbReference type="ChEBI" id="CHEBI:58276"/>
        <dbReference type="EC" id="4.1.3.17"/>
    </reaction>
</comment>
<evidence type="ECO:0000313" key="15">
    <source>
        <dbReference type="Proteomes" id="UP000014155"/>
    </source>
</evidence>
<dbReference type="Proteomes" id="UP000014155">
    <property type="component" value="Unassembled WGS sequence"/>
</dbReference>
<dbReference type="EMBL" id="AORV01000005">
    <property type="protein sequence ID" value="EMS74113.1"/>
    <property type="molecule type" value="Genomic_DNA"/>
</dbReference>
<dbReference type="InterPro" id="IPR005493">
    <property type="entry name" value="RraA/RraA-like"/>
</dbReference>
<dbReference type="GO" id="GO:0008948">
    <property type="term" value="F:oxaloacetate decarboxylase activity"/>
    <property type="evidence" value="ECO:0007669"/>
    <property type="project" value="UniProtKB-EC"/>
</dbReference>
<dbReference type="SUPFAM" id="SSF89562">
    <property type="entry name" value="RraA-like"/>
    <property type="match status" value="1"/>
</dbReference>